<dbReference type="EMBL" id="AP027141">
    <property type="protein sequence ID" value="BDV32001.1"/>
    <property type="molecule type" value="Genomic_DNA"/>
</dbReference>
<proteinExistence type="predicted"/>
<gene>
    <name evidence="3" type="ORF">Microterr_26610</name>
</gene>
<dbReference type="NCBIfam" id="NF038353">
    <property type="entry name" value="FxLYD_dom"/>
    <property type="match status" value="1"/>
</dbReference>
<organism evidence="3 4">
    <name type="scientific">Microbacterium terricola</name>
    <dbReference type="NCBI Taxonomy" id="344163"/>
    <lineage>
        <taxon>Bacteria</taxon>
        <taxon>Bacillati</taxon>
        <taxon>Actinomycetota</taxon>
        <taxon>Actinomycetes</taxon>
        <taxon>Micrococcales</taxon>
        <taxon>Microbacteriaceae</taxon>
        <taxon>Microbacterium</taxon>
    </lineage>
</organism>
<feature type="transmembrane region" description="Helical" evidence="2">
    <location>
        <begin position="56"/>
        <end position="75"/>
    </location>
</feature>
<name>A0ABM8E2Q8_9MICO</name>
<keyword evidence="2" id="KW-0812">Transmembrane</keyword>
<dbReference type="Proteomes" id="UP001317779">
    <property type="component" value="Chromosome"/>
</dbReference>
<evidence type="ECO:0008006" key="5">
    <source>
        <dbReference type="Google" id="ProtNLM"/>
    </source>
</evidence>
<evidence type="ECO:0000313" key="3">
    <source>
        <dbReference type="EMBL" id="BDV32001.1"/>
    </source>
</evidence>
<sequence>MSYDTVTNPAPPPAPLGATGPATPEQAVKKPRNVLGRVALVVAIIGMIFACIPGALIIGWILLPIAFVLGIVSLFRTGKGKSAGLTGLILSIVGTVIGASVFASLAVDAVDDAFSGSEAVAVAPADSGAVDVPAESAAAAAAAVDDIQIVESGFGAESSGSYWYGVVIDNPNSDYVFTSEPVTVEAVAEDGTILDSATSYVTLLQGQTILTGTFFSVGSSTIDHLDVRGPGADDATSSPANETGVMTVSDIKASTDYGMTTVSGTVSSTLGEDQELVSVEIIARDDSGTMVGSTTAFIDRLPTEGAAQFEGLFLDLPADVTFEATAVL</sequence>
<dbReference type="InterPro" id="IPR047676">
    <property type="entry name" value="FxLYD_dom"/>
</dbReference>
<feature type="transmembrane region" description="Helical" evidence="2">
    <location>
        <begin position="34"/>
        <end position="50"/>
    </location>
</feature>
<keyword evidence="2" id="KW-0472">Membrane</keyword>
<keyword evidence="2" id="KW-1133">Transmembrane helix</keyword>
<dbReference type="RefSeq" id="WP_263797407.1">
    <property type="nucleotide sequence ID" value="NZ_AP027141.1"/>
</dbReference>
<feature type="transmembrane region" description="Helical" evidence="2">
    <location>
        <begin position="87"/>
        <end position="107"/>
    </location>
</feature>
<evidence type="ECO:0000313" key="4">
    <source>
        <dbReference type="Proteomes" id="UP001317779"/>
    </source>
</evidence>
<protein>
    <recommendedName>
        <fullName evidence="5">DUF4190 domain-containing protein</fullName>
    </recommendedName>
</protein>
<reference evidence="3 4" key="1">
    <citation type="submission" date="2022-12" db="EMBL/GenBank/DDBJ databases">
        <title>Microbacterium terricola strain KV-448 chromosome, complete genome.</title>
        <authorList>
            <person name="Oshima T."/>
            <person name="Moriya T."/>
            <person name="Bessho Y."/>
        </authorList>
    </citation>
    <scope>NUCLEOTIDE SEQUENCE [LARGE SCALE GENOMIC DNA]</scope>
    <source>
        <strain evidence="3 4">KV-448</strain>
    </source>
</reference>
<evidence type="ECO:0000256" key="2">
    <source>
        <dbReference type="SAM" id="Phobius"/>
    </source>
</evidence>
<accession>A0ABM8E2Q8</accession>
<keyword evidence="4" id="KW-1185">Reference proteome</keyword>
<feature type="region of interest" description="Disordered" evidence="1">
    <location>
        <begin position="1"/>
        <end position="24"/>
    </location>
</feature>
<evidence type="ECO:0000256" key="1">
    <source>
        <dbReference type="SAM" id="MobiDB-lite"/>
    </source>
</evidence>